<evidence type="ECO:0000313" key="1">
    <source>
        <dbReference type="EMBL" id="PNF17262.1"/>
    </source>
</evidence>
<dbReference type="AlphaFoldDB" id="A0A2J7PLQ8"/>
<protein>
    <submittedName>
        <fullName evidence="1">Uncharacterized protein</fullName>
    </submittedName>
</protein>
<dbReference type="Proteomes" id="UP000235965">
    <property type="component" value="Unassembled WGS sequence"/>
</dbReference>
<sequence length="191" mass="22068">MDNDTDDELVASLLRSKSKIWEDKKRLGLLKEHNYKGLGRFPHHSPVHVESDRSQRSKEEHNICDGVCEREKELLISCISSDSLGFGHQKKYKEEPMVRFGEYSPQNPGLLSPGKTLLGLGEYEEKRRKILEHKKHEYLQQMAQARQAVKDAVSGRFAEPRQQQETSEFRLKPYMNTRLTTGTQTDLQVLS</sequence>
<gene>
    <name evidence="1" type="ORF">B7P43_G05218</name>
</gene>
<dbReference type="OrthoDB" id="7735955at2759"/>
<proteinExistence type="predicted"/>
<comment type="caution">
    <text evidence="1">The sequence shown here is derived from an EMBL/GenBank/DDBJ whole genome shotgun (WGS) entry which is preliminary data.</text>
</comment>
<name>A0A2J7PLQ8_9NEOP</name>
<organism evidence="1 2">
    <name type="scientific">Cryptotermes secundus</name>
    <dbReference type="NCBI Taxonomy" id="105785"/>
    <lineage>
        <taxon>Eukaryota</taxon>
        <taxon>Metazoa</taxon>
        <taxon>Ecdysozoa</taxon>
        <taxon>Arthropoda</taxon>
        <taxon>Hexapoda</taxon>
        <taxon>Insecta</taxon>
        <taxon>Pterygota</taxon>
        <taxon>Neoptera</taxon>
        <taxon>Polyneoptera</taxon>
        <taxon>Dictyoptera</taxon>
        <taxon>Blattodea</taxon>
        <taxon>Blattoidea</taxon>
        <taxon>Termitoidae</taxon>
        <taxon>Kalotermitidae</taxon>
        <taxon>Cryptotermitinae</taxon>
        <taxon>Cryptotermes</taxon>
    </lineage>
</organism>
<accession>A0A2J7PLQ8</accession>
<dbReference type="EMBL" id="NEVH01024424">
    <property type="protein sequence ID" value="PNF17262.1"/>
    <property type="molecule type" value="Genomic_DNA"/>
</dbReference>
<reference evidence="1 2" key="1">
    <citation type="submission" date="2017-12" db="EMBL/GenBank/DDBJ databases">
        <title>Hemimetabolous genomes reveal molecular basis of termite eusociality.</title>
        <authorList>
            <person name="Harrison M.C."/>
            <person name="Jongepier E."/>
            <person name="Robertson H.M."/>
            <person name="Arning N."/>
            <person name="Bitard-Feildel T."/>
            <person name="Chao H."/>
            <person name="Childers C.P."/>
            <person name="Dinh H."/>
            <person name="Doddapaneni H."/>
            <person name="Dugan S."/>
            <person name="Gowin J."/>
            <person name="Greiner C."/>
            <person name="Han Y."/>
            <person name="Hu H."/>
            <person name="Hughes D.S.T."/>
            <person name="Huylmans A.-K."/>
            <person name="Kemena C."/>
            <person name="Kremer L.P.M."/>
            <person name="Lee S.L."/>
            <person name="Lopez-Ezquerra A."/>
            <person name="Mallet L."/>
            <person name="Monroy-Kuhn J.M."/>
            <person name="Moser A."/>
            <person name="Murali S.C."/>
            <person name="Muzny D.M."/>
            <person name="Otani S."/>
            <person name="Piulachs M.-D."/>
            <person name="Poelchau M."/>
            <person name="Qu J."/>
            <person name="Schaub F."/>
            <person name="Wada-Katsumata A."/>
            <person name="Worley K.C."/>
            <person name="Xie Q."/>
            <person name="Ylla G."/>
            <person name="Poulsen M."/>
            <person name="Gibbs R.A."/>
            <person name="Schal C."/>
            <person name="Richards S."/>
            <person name="Belles X."/>
            <person name="Korb J."/>
            <person name="Bornberg-Bauer E."/>
        </authorList>
    </citation>
    <scope>NUCLEOTIDE SEQUENCE [LARGE SCALE GENOMIC DNA]</scope>
    <source>
        <tissue evidence="1">Whole body</tissue>
    </source>
</reference>
<keyword evidence="2" id="KW-1185">Reference proteome</keyword>
<evidence type="ECO:0000313" key="2">
    <source>
        <dbReference type="Proteomes" id="UP000235965"/>
    </source>
</evidence>